<feature type="domain" description="DUF222" evidence="4">
    <location>
        <begin position="30"/>
        <end position="361"/>
    </location>
</feature>
<evidence type="ECO:0000313" key="5">
    <source>
        <dbReference type="EMBL" id="TQF68456.1"/>
    </source>
</evidence>
<dbReference type="Pfam" id="PF02720">
    <property type="entry name" value="DUF222"/>
    <property type="match status" value="1"/>
</dbReference>
<feature type="region of interest" description="Disordered" evidence="2">
    <location>
        <begin position="416"/>
        <end position="446"/>
    </location>
</feature>
<name>A0A541B803_9NOCA</name>
<dbReference type="Pfam" id="PF01844">
    <property type="entry name" value="HNH"/>
    <property type="match status" value="1"/>
</dbReference>
<organism evidence="5 6">
    <name type="scientific">Rhodococcus spelaei</name>
    <dbReference type="NCBI Taxonomy" id="2546320"/>
    <lineage>
        <taxon>Bacteria</taxon>
        <taxon>Bacillati</taxon>
        <taxon>Actinomycetota</taxon>
        <taxon>Actinomycetes</taxon>
        <taxon>Mycobacteriales</taxon>
        <taxon>Nocardiaceae</taxon>
        <taxon>Rhodococcus</taxon>
    </lineage>
</organism>
<dbReference type="GO" id="GO:0003676">
    <property type="term" value="F:nucleic acid binding"/>
    <property type="evidence" value="ECO:0007669"/>
    <property type="project" value="InterPro"/>
</dbReference>
<reference evidence="5 6" key="1">
    <citation type="submission" date="2019-06" db="EMBL/GenBank/DDBJ databases">
        <title>Rhodococcus spaelei sp. nov., isolated from a cave.</title>
        <authorList>
            <person name="Lee S.D."/>
        </authorList>
    </citation>
    <scope>NUCLEOTIDE SEQUENCE [LARGE SCALE GENOMIC DNA]</scope>
    <source>
        <strain evidence="5 6">C9-5</strain>
    </source>
</reference>
<dbReference type="OrthoDB" id="3513062at2"/>
<feature type="region of interest" description="Disordered" evidence="2">
    <location>
        <begin position="458"/>
        <end position="500"/>
    </location>
</feature>
<comment type="caution">
    <text evidence="5">The sequence shown here is derived from an EMBL/GenBank/DDBJ whole genome shotgun (WGS) entry which is preliminary data.</text>
</comment>
<dbReference type="Proteomes" id="UP000316256">
    <property type="component" value="Unassembled WGS sequence"/>
</dbReference>
<dbReference type="GO" id="GO:0004519">
    <property type="term" value="F:endonuclease activity"/>
    <property type="evidence" value="ECO:0007669"/>
    <property type="project" value="InterPro"/>
</dbReference>
<evidence type="ECO:0000259" key="3">
    <source>
        <dbReference type="Pfam" id="PF01844"/>
    </source>
</evidence>
<feature type="region of interest" description="Disordered" evidence="2">
    <location>
        <begin position="171"/>
        <end position="195"/>
    </location>
</feature>
<feature type="domain" description="HNH" evidence="3">
    <location>
        <begin position="367"/>
        <end position="407"/>
    </location>
</feature>
<dbReference type="InterPro" id="IPR002711">
    <property type="entry name" value="HNH"/>
</dbReference>
<evidence type="ECO:0000256" key="2">
    <source>
        <dbReference type="SAM" id="MobiDB-lite"/>
    </source>
</evidence>
<feature type="compositionally biased region" description="Basic and acidic residues" evidence="2">
    <location>
        <begin position="481"/>
        <end position="490"/>
    </location>
</feature>
<dbReference type="CDD" id="cd00085">
    <property type="entry name" value="HNHc"/>
    <property type="match status" value="1"/>
</dbReference>
<proteinExistence type="inferred from homology"/>
<dbReference type="InterPro" id="IPR003615">
    <property type="entry name" value="HNH_nuc"/>
</dbReference>
<evidence type="ECO:0000259" key="4">
    <source>
        <dbReference type="Pfam" id="PF02720"/>
    </source>
</evidence>
<dbReference type="AlphaFoldDB" id="A0A541B803"/>
<evidence type="ECO:0000256" key="1">
    <source>
        <dbReference type="ARBA" id="ARBA00023450"/>
    </source>
</evidence>
<gene>
    <name evidence="5" type="ORF">FK531_14035</name>
</gene>
<evidence type="ECO:0000313" key="6">
    <source>
        <dbReference type="Proteomes" id="UP000316256"/>
    </source>
</evidence>
<protein>
    <submittedName>
        <fullName evidence="5">DUF222 domain-containing protein</fullName>
    </submittedName>
</protein>
<dbReference type="InterPro" id="IPR003870">
    <property type="entry name" value="DUF222"/>
</dbReference>
<dbReference type="EMBL" id="VIGH01000006">
    <property type="protein sequence ID" value="TQF68456.1"/>
    <property type="molecule type" value="Genomic_DNA"/>
</dbReference>
<sequence>MEQHLAALDAAVEGLLTDGVSGLSDADVVETLQRMETSLRKAAAVGHRLIAEAVQRSLPSRLDCKSINDLLIKSLRISAADATQRAKGADSVGIWRNLNGATLPETLPATAQAVREGAVGPDHVTSVAKVIRKVPATVARDKAEVAERILAELARSSTPEDVKKVGANLIAHLDPDGNAPDERERARRRGLRMGKQDEDLMTPISGLLDPETRALLEPLLAKLARPGMNNPDDPGSPAGDVDSPTLDRDALAKAAARDTRTVAQRNHDALRVSLRHLLGSGALGSHRGLPVTAIITMSLQQLEESTGIVTTASGGLVPIKDALRMAEQAHPVLVLFDHNGRPLHLGRTKRLASADQRLALFAASRGCTRPGCDAPATMTAVHHVDEWKNNGQTNIDTLDLACDCCHALIKDGPGGWKTRVAPPDSENPGRTEWIAPAHIDPERRPRVNHRHHLDDMIAEALRNDQARKDAEWRDRHRKGERRGGGSRGDDMSAANDDEAP</sequence>
<keyword evidence="6" id="KW-1185">Reference proteome</keyword>
<feature type="compositionally biased region" description="Basic and acidic residues" evidence="2">
    <location>
        <begin position="461"/>
        <end position="474"/>
    </location>
</feature>
<feature type="region of interest" description="Disordered" evidence="2">
    <location>
        <begin position="224"/>
        <end position="245"/>
    </location>
</feature>
<accession>A0A541B803</accession>
<dbReference type="GO" id="GO:0008270">
    <property type="term" value="F:zinc ion binding"/>
    <property type="evidence" value="ECO:0007669"/>
    <property type="project" value="InterPro"/>
</dbReference>
<comment type="similarity">
    <text evidence="1">Belongs to the Rv1128c/1148c/1588c/1702c/1945/3466 family.</text>
</comment>